<dbReference type="Proteomes" id="UP000193411">
    <property type="component" value="Unassembled WGS sequence"/>
</dbReference>
<accession>A0A1Y2HZZ0</accession>
<dbReference type="EMBL" id="MCFL01000003">
    <property type="protein sequence ID" value="ORZ40160.1"/>
    <property type="molecule type" value="Genomic_DNA"/>
</dbReference>
<protein>
    <submittedName>
        <fullName evidence="1">Uncharacterized protein</fullName>
    </submittedName>
</protein>
<dbReference type="AlphaFoldDB" id="A0A1Y2HZZ0"/>
<reference evidence="1 2" key="1">
    <citation type="submission" date="2016-07" db="EMBL/GenBank/DDBJ databases">
        <title>Pervasive Adenine N6-methylation of Active Genes in Fungi.</title>
        <authorList>
            <consortium name="DOE Joint Genome Institute"/>
            <person name="Mondo S.J."/>
            <person name="Dannebaum R.O."/>
            <person name="Kuo R.C."/>
            <person name="Labutti K."/>
            <person name="Haridas S."/>
            <person name="Kuo A."/>
            <person name="Salamov A."/>
            <person name="Ahrendt S.R."/>
            <person name="Lipzen A."/>
            <person name="Sullivan W."/>
            <person name="Andreopoulos W.B."/>
            <person name="Clum A."/>
            <person name="Lindquist E."/>
            <person name="Daum C."/>
            <person name="Ramamoorthy G.K."/>
            <person name="Gryganskyi A."/>
            <person name="Culley D."/>
            <person name="Magnuson J.K."/>
            <person name="James T.Y."/>
            <person name="O'Malley M.A."/>
            <person name="Stajich J.E."/>
            <person name="Spatafora J.W."/>
            <person name="Visel A."/>
            <person name="Grigoriev I.V."/>
        </authorList>
    </citation>
    <scope>NUCLEOTIDE SEQUENCE [LARGE SCALE GENOMIC DNA]</scope>
    <source>
        <strain evidence="1 2">PL171</strain>
    </source>
</reference>
<proteinExistence type="predicted"/>
<comment type="caution">
    <text evidence="1">The sequence shown here is derived from an EMBL/GenBank/DDBJ whole genome shotgun (WGS) entry which is preliminary data.</text>
</comment>
<organism evidence="1 2">
    <name type="scientific">Catenaria anguillulae PL171</name>
    <dbReference type="NCBI Taxonomy" id="765915"/>
    <lineage>
        <taxon>Eukaryota</taxon>
        <taxon>Fungi</taxon>
        <taxon>Fungi incertae sedis</taxon>
        <taxon>Blastocladiomycota</taxon>
        <taxon>Blastocladiomycetes</taxon>
        <taxon>Blastocladiales</taxon>
        <taxon>Catenariaceae</taxon>
        <taxon>Catenaria</taxon>
    </lineage>
</organism>
<evidence type="ECO:0000313" key="1">
    <source>
        <dbReference type="EMBL" id="ORZ40160.1"/>
    </source>
</evidence>
<evidence type="ECO:0000313" key="2">
    <source>
        <dbReference type="Proteomes" id="UP000193411"/>
    </source>
</evidence>
<name>A0A1Y2HZZ0_9FUNG</name>
<keyword evidence="2" id="KW-1185">Reference proteome</keyword>
<gene>
    <name evidence="1" type="ORF">BCR44DRAFT_1424525</name>
</gene>
<sequence length="62" mass="6609">MTLLAKVMFGLIVAVDPDARRVLPHKALVTLDCVSVVVVNAANAPNLAIVVWVLVGRCGGRW</sequence>